<evidence type="ECO:0000256" key="1">
    <source>
        <dbReference type="SAM" id="SignalP"/>
    </source>
</evidence>
<dbReference type="Proteomes" id="UP000800235">
    <property type="component" value="Unassembled WGS sequence"/>
</dbReference>
<comment type="caution">
    <text evidence="2">The sequence shown here is derived from an EMBL/GenBank/DDBJ whole genome shotgun (WGS) entry which is preliminary data.</text>
</comment>
<dbReference type="AlphaFoldDB" id="A0A9P4NN97"/>
<accession>A0A9P4NN97</accession>
<feature type="chain" id="PRO_5040203630" description="Secreted protein" evidence="1">
    <location>
        <begin position="22"/>
        <end position="92"/>
    </location>
</feature>
<protein>
    <recommendedName>
        <fullName evidence="4">Secreted protein</fullName>
    </recommendedName>
</protein>
<keyword evidence="1" id="KW-0732">Signal</keyword>
<organism evidence="2 3">
    <name type="scientific">Tothia fuscella</name>
    <dbReference type="NCBI Taxonomy" id="1048955"/>
    <lineage>
        <taxon>Eukaryota</taxon>
        <taxon>Fungi</taxon>
        <taxon>Dikarya</taxon>
        <taxon>Ascomycota</taxon>
        <taxon>Pezizomycotina</taxon>
        <taxon>Dothideomycetes</taxon>
        <taxon>Pleosporomycetidae</taxon>
        <taxon>Venturiales</taxon>
        <taxon>Cylindrosympodiaceae</taxon>
        <taxon>Tothia</taxon>
    </lineage>
</organism>
<feature type="signal peptide" evidence="1">
    <location>
        <begin position="1"/>
        <end position="21"/>
    </location>
</feature>
<name>A0A9P4NN97_9PEZI</name>
<keyword evidence="3" id="KW-1185">Reference proteome</keyword>
<reference evidence="2" key="1">
    <citation type="journal article" date="2020" name="Stud. Mycol.">
        <title>101 Dothideomycetes genomes: a test case for predicting lifestyles and emergence of pathogens.</title>
        <authorList>
            <person name="Haridas S."/>
            <person name="Albert R."/>
            <person name="Binder M."/>
            <person name="Bloem J."/>
            <person name="Labutti K."/>
            <person name="Salamov A."/>
            <person name="Andreopoulos B."/>
            <person name="Baker S."/>
            <person name="Barry K."/>
            <person name="Bills G."/>
            <person name="Bluhm B."/>
            <person name="Cannon C."/>
            <person name="Castanera R."/>
            <person name="Culley D."/>
            <person name="Daum C."/>
            <person name="Ezra D."/>
            <person name="Gonzalez J."/>
            <person name="Henrissat B."/>
            <person name="Kuo A."/>
            <person name="Liang C."/>
            <person name="Lipzen A."/>
            <person name="Lutzoni F."/>
            <person name="Magnuson J."/>
            <person name="Mondo S."/>
            <person name="Nolan M."/>
            <person name="Ohm R."/>
            <person name="Pangilinan J."/>
            <person name="Park H.-J."/>
            <person name="Ramirez L."/>
            <person name="Alfaro M."/>
            <person name="Sun H."/>
            <person name="Tritt A."/>
            <person name="Yoshinaga Y."/>
            <person name="Zwiers L.-H."/>
            <person name="Turgeon B."/>
            <person name="Goodwin S."/>
            <person name="Spatafora J."/>
            <person name="Crous P."/>
            <person name="Grigoriev I."/>
        </authorList>
    </citation>
    <scope>NUCLEOTIDE SEQUENCE</scope>
    <source>
        <strain evidence="2">CBS 130266</strain>
    </source>
</reference>
<evidence type="ECO:0000313" key="3">
    <source>
        <dbReference type="Proteomes" id="UP000800235"/>
    </source>
</evidence>
<feature type="non-terminal residue" evidence="2">
    <location>
        <position position="92"/>
    </location>
</feature>
<evidence type="ECO:0008006" key="4">
    <source>
        <dbReference type="Google" id="ProtNLM"/>
    </source>
</evidence>
<evidence type="ECO:0000313" key="2">
    <source>
        <dbReference type="EMBL" id="KAF2428625.1"/>
    </source>
</evidence>
<proteinExistence type="predicted"/>
<dbReference type="EMBL" id="MU007054">
    <property type="protein sequence ID" value="KAF2428625.1"/>
    <property type="molecule type" value="Genomic_DNA"/>
</dbReference>
<sequence>MGMATHGFRWCGCRGWGRAVGLWWTASRGLIDGGWIDGKGDRRILRWRCSCGPLRCNIHSKDAHLFRHVHTLMSSSALGLSAVATFSACILS</sequence>
<gene>
    <name evidence="2" type="ORF">EJ08DRAFT_651001</name>
</gene>